<dbReference type="Pfam" id="PF02365">
    <property type="entry name" value="NAM"/>
    <property type="match status" value="1"/>
</dbReference>
<evidence type="ECO:0000256" key="1">
    <source>
        <dbReference type="ARBA" id="ARBA00023015"/>
    </source>
</evidence>
<protein>
    <recommendedName>
        <fullName evidence="5">NAC domain-containing protein</fullName>
    </recommendedName>
</protein>
<evidence type="ECO:0000256" key="4">
    <source>
        <dbReference type="ARBA" id="ARBA00023242"/>
    </source>
</evidence>
<proteinExistence type="predicted"/>
<evidence type="ECO:0000313" key="7">
    <source>
        <dbReference type="Proteomes" id="UP001187471"/>
    </source>
</evidence>
<keyword evidence="3" id="KW-0804">Transcription</keyword>
<dbReference type="InterPro" id="IPR002202">
    <property type="entry name" value="HMG_CoA_Rdtase"/>
</dbReference>
<gene>
    <name evidence="6" type="ORF">RJ640_024684</name>
</gene>
<dbReference type="Gene3D" id="1.10.3270.10">
    <property type="entry name" value="HMGR, N-terminal domain"/>
    <property type="match status" value="1"/>
</dbReference>
<keyword evidence="1" id="KW-0805">Transcription regulation</keyword>
<dbReference type="SUPFAM" id="SSF101941">
    <property type="entry name" value="NAC domain"/>
    <property type="match status" value="1"/>
</dbReference>
<dbReference type="GO" id="GO:0004420">
    <property type="term" value="F:hydroxymethylglutaryl-CoA reductase (NADPH) activity"/>
    <property type="evidence" value="ECO:0007669"/>
    <property type="project" value="InterPro"/>
</dbReference>
<dbReference type="GO" id="GO:0006355">
    <property type="term" value="P:regulation of DNA-templated transcription"/>
    <property type="evidence" value="ECO:0007669"/>
    <property type="project" value="InterPro"/>
</dbReference>
<comment type="caution">
    <text evidence="6">The sequence shown here is derived from an EMBL/GenBank/DDBJ whole genome shotgun (WGS) entry which is preliminary data.</text>
</comment>
<dbReference type="Proteomes" id="UP001187471">
    <property type="component" value="Unassembled WGS sequence"/>
</dbReference>
<dbReference type="AlphaFoldDB" id="A0AA88RNS4"/>
<dbReference type="PROSITE" id="PS50065">
    <property type="entry name" value="HMG_COA_REDUCTASE_4"/>
    <property type="match status" value="1"/>
</dbReference>
<dbReference type="PROSITE" id="PS51005">
    <property type="entry name" value="NAC"/>
    <property type="match status" value="1"/>
</dbReference>
<dbReference type="EMBL" id="JAVXUO010001090">
    <property type="protein sequence ID" value="KAK2986135.1"/>
    <property type="molecule type" value="Genomic_DNA"/>
</dbReference>
<dbReference type="Gene3D" id="2.170.150.80">
    <property type="entry name" value="NAC domain"/>
    <property type="match status" value="1"/>
</dbReference>
<accession>A0AA88RNS4</accession>
<sequence length="397" mass="43622">MAAMLPLGYRFCPTEHELLIYLQAKIAGKPLPLEGIITERDIYDENQLQDVFEDLKSSENGLLYVFTNLKKKGRQEGLKMIVRTVGKMGTWHGYHNSDVFDERGKETIGSMKTFVYKGAPGTLRKQRCNMDEFTFNTVPDYAACRIKLQRKQDKDGGKNRRLCDGEGARREDYKNVLPPPYSAPPPLDVCGTTMGNAGYAKVDGMNSTLAAEGGCRLSDAASAVMSSGSSCTSIGNAGQQGFLPFGPVPCYRPSSFEDATVNTIATGGACENTLSEDMNEIKSHAKNLPWTTRKTSMTSYACKEDTRLAPCVAAPFPKHKKVVDPVVASAPLPFEEDEEVVKAIVAAIIPFYSLESKLDDYYRADPIRSEAMQRITGKSLNGLPLVGLQLRFHLGQC</sequence>
<organism evidence="6 7">
    <name type="scientific">Escallonia rubra</name>
    <dbReference type="NCBI Taxonomy" id="112253"/>
    <lineage>
        <taxon>Eukaryota</taxon>
        <taxon>Viridiplantae</taxon>
        <taxon>Streptophyta</taxon>
        <taxon>Embryophyta</taxon>
        <taxon>Tracheophyta</taxon>
        <taxon>Spermatophyta</taxon>
        <taxon>Magnoliopsida</taxon>
        <taxon>eudicotyledons</taxon>
        <taxon>Gunneridae</taxon>
        <taxon>Pentapetalae</taxon>
        <taxon>asterids</taxon>
        <taxon>campanulids</taxon>
        <taxon>Escalloniales</taxon>
        <taxon>Escalloniaceae</taxon>
        <taxon>Escallonia</taxon>
    </lineage>
</organism>
<keyword evidence="2" id="KW-0238">DNA-binding</keyword>
<dbReference type="InterPro" id="IPR003441">
    <property type="entry name" value="NAC-dom"/>
</dbReference>
<evidence type="ECO:0000259" key="5">
    <source>
        <dbReference type="PROSITE" id="PS51005"/>
    </source>
</evidence>
<dbReference type="GO" id="GO:0003677">
    <property type="term" value="F:DNA binding"/>
    <property type="evidence" value="ECO:0007669"/>
    <property type="project" value="UniProtKB-KW"/>
</dbReference>
<dbReference type="InterPro" id="IPR036093">
    <property type="entry name" value="NAC_dom_sf"/>
</dbReference>
<dbReference type="InterPro" id="IPR023282">
    <property type="entry name" value="HMG_CoA_Rdtase_N"/>
</dbReference>
<dbReference type="PANTHER" id="PTHR31719:SF43">
    <property type="entry name" value="NAC TRANSCRIPTION FACTOR 56"/>
    <property type="match status" value="1"/>
</dbReference>
<name>A0AA88RNS4_9ASTE</name>
<reference evidence="6" key="1">
    <citation type="submission" date="2022-12" db="EMBL/GenBank/DDBJ databases">
        <title>Draft genome assemblies for two species of Escallonia (Escalloniales).</title>
        <authorList>
            <person name="Chanderbali A."/>
            <person name="Dervinis C."/>
            <person name="Anghel I."/>
            <person name="Soltis D."/>
            <person name="Soltis P."/>
            <person name="Zapata F."/>
        </authorList>
    </citation>
    <scope>NUCLEOTIDE SEQUENCE</scope>
    <source>
        <strain evidence="6">UCBG92.1500</strain>
        <tissue evidence="6">Leaf</tissue>
    </source>
</reference>
<keyword evidence="7" id="KW-1185">Reference proteome</keyword>
<evidence type="ECO:0000313" key="6">
    <source>
        <dbReference type="EMBL" id="KAK2986135.1"/>
    </source>
</evidence>
<keyword evidence="4" id="KW-0539">Nucleus</keyword>
<dbReference type="GO" id="GO:0015936">
    <property type="term" value="P:coenzyme A metabolic process"/>
    <property type="evidence" value="ECO:0007669"/>
    <property type="project" value="InterPro"/>
</dbReference>
<feature type="domain" description="NAC" evidence="5">
    <location>
        <begin position="5"/>
        <end position="149"/>
    </location>
</feature>
<dbReference type="PANTHER" id="PTHR31719">
    <property type="entry name" value="NAC TRANSCRIPTION FACTOR 56"/>
    <property type="match status" value="1"/>
</dbReference>
<evidence type="ECO:0000256" key="2">
    <source>
        <dbReference type="ARBA" id="ARBA00023125"/>
    </source>
</evidence>
<evidence type="ECO:0000256" key="3">
    <source>
        <dbReference type="ARBA" id="ARBA00023163"/>
    </source>
</evidence>